<name>A0A7I8DBN5_9BACL</name>
<dbReference type="GO" id="GO:0008955">
    <property type="term" value="F:peptidoglycan glycosyltransferase activity"/>
    <property type="evidence" value="ECO:0007669"/>
    <property type="project" value="UniProtKB-EC"/>
</dbReference>
<evidence type="ECO:0000256" key="4">
    <source>
        <dbReference type="ARBA" id="ARBA00022645"/>
    </source>
</evidence>
<feature type="compositionally biased region" description="Low complexity" evidence="18">
    <location>
        <begin position="759"/>
        <end position="784"/>
    </location>
</feature>
<dbReference type="Gene3D" id="1.10.3810.10">
    <property type="entry name" value="Biosynthetic peptidoglycan transglycosylase-like"/>
    <property type="match status" value="1"/>
</dbReference>
<dbReference type="InterPro" id="IPR001460">
    <property type="entry name" value="PCN-bd_Tpept"/>
</dbReference>
<dbReference type="Gene3D" id="2.60.40.10">
    <property type="entry name" value="Immunoglobulins"/>
    <property type="match status" value="1"/>
</dbReference>
<evidence type="ECO:0000313" key="20">
    <source>
        <dbReference type="EMBL" id="BCJ85341.1"/>
    </source>
</evidence>
<dbReference type="InterPro" id="IPR023346">
    <property type="entry name" value="Lysozyme-like_dom_sf"/>
</dbReference>
<evidence type="ECO:0000256" key="6">
    <source>
        <dbReference type="ARBA" id="ARBA00022676"/>
    </source>
</evidence>
<evidence type="ECO:0000256" key="12">
    <source>
        <dbReference type="ARBA" id="ARBA00022989"/>
    </source>
</evidence>
<evidence type="ECO:0000313" key="21">
    <source>
        <dbReference type="Proteomes" id="UP000593802"/>
    </source>
</evidence>
<comment type="catalytic activity">
    <reaction evidence="17">
        <text>[GlcNAc-(1-&gt;4)-Mur2Ac(oyl-L-Ala-gamma-D-Glu-L-Lys-D-Ala-D-Ala)](n)-di-trans,octa-cis-undecaprenyl diphosphate + beta-D-GlcNAc-(1-&gt;4)-Mur2Ac(oyl-L-Ala-gamma-D-Glu-L-Lys-D-Ala-D-Ala)-di-trans,octa-cis-undecaprenyl diphosphate = [GlcNAc-(1-&gt;4)-Mur2Ac(oyl-L-Ala-gamma-D-Glu-L-Lys-D-Ala-D-Ala)](n+1)-di-trans,octa-cis-undecaprenyl diphosphate + di-trans,octa-cis-undecaprenyl diphosphate + H(+)</text>
        <dbReference type="Rhea" id="RHEA:23708"/>
        <dbReference type="Rhea" id="RHEA-COMP:9602"/>
        <dbReference type="Rhea" id="RHEA-COMP:9603"/>
        <dbReference type="ChEBI" id="CHEBI:15378"/>
        <dbReference type="ChEBI" id="CHEBI:58405"/>
        <dbReference type="ChEBI" id="CHEBI:60033"/>
        <dbReference type="ChEBI" id="CHEBI:78435"/>
        <dbReference type="EC" id="2.4.99.28"/>
    </reaction>
</comment>
<evidence type="ECO:0000256" key="18">
    <source>
        <dbReference type="SAM" id="MobiDB-lite"/>
    </source>
</evidence>
<evidence type="ECO:0000256" key="7">
    <source>
        <dbReference type="ARBA" id="ARBA00022679"/>
    </source>
</evidence>
<dbReference type="AlphaFoldDB" id="A0A7I8DBN5"/>
<dbReference type="PROSITE" id="PS50853">
    <property type="entry name" value="FN3"/>
    <property type="match status" value="1"/>
</dbReference>
<keyword evidence="14" id="KW-0511">Multifunctional enzyme</keyword>
<keyword evidence="10" id="KW-0133">Cell shape</keyword>
<evidence type="ECO:0000256" key="14">
    <source>
        <dbReference type="ARBA" id="ARBA00023268"/>
    </source>
</evidence>
<dbReference type="InterPro" id="IPR001264">
    <property type="entry name" value="Glyco_trans_51"/>
</dbReference>
<evidence type="ECO:0000256" key="9">
    <source>
        <dbReference type="ARBA" id="ARBA00022801"/>
    </source>
</evidence>
<dbReference type="InterPro" id="IPR050396">
    <property type="entry name" value="Glycosyltr_51/Transpeptidase"/>
</dbReference>
<keyword evidence="11" id="KW-0573">Peptidoglycan synthesis</keyword>
<sequence>MGKKLIRSLILAAIIAGAIVLGVGCAVALPTLDPSKLEAPATVTKIYGINENEKPIELSAKQAEPVPYKQIPEYLKQAIIATEDREFYQHSGVNFKSMARALFRDILAGGAVEGGSTITQQLAKNTYLNQDKTIVRKLKEIALAAQIERQYTKDDILEMYLNKVNFHPSAVGVELAAKIYFGKSAKDLNLAEAAFLAGLPQAPSYYYDNLDEALKRRKIVLQNMVDQGYITQQQADDAAKQPVTKDYLKRDPSNFQFPHYVEYVLQEAEQKYQIPREQILRGGLNIYTNLDFNAQRQLEKQFSNPSNFPPNAKDGTQVQSAMVIVDPKTGGIRAMVGGRDTTSFMNFNRAFQMRRQPGSSFKPLVVYGPAVETGRYGPNSVLVDKPGTTFPGNPPYTPRDWDNHKQIPRGDTVTMREAVKWSFNIPAVWLLNEIGIDTGKQMAEKAGIPFDKSDTGLGIALGGLNVGVSPLQMADAYQPFDNGGKRIEAYAIRQIKTSKGDSLAQANPRSVQVMKDSTAATLTSLMQSVVQSGTGSLAQISGRQIAGKTGTTEYSDQIAGSNRDAWFVGYSPELVAAVWMGFDNSNGYYLQDSGSITSSGYPARLFSRVMTDVLKSYPSGSFATAPAEEPPKPDKKEISLTGAWNGKTVMLSWTALQGDIQYYVFRTEGSQQTEGALPIFKGNVTTFVDTDVQPGKTYSYAISAINLKDNKQAGESNALTIKTANDPDKSNDKNGVPPKDTGKPSKQEPGNGKTDPKNGKNSPGGSSSDNNPAGNGTPGTGQTPSVPPGQTNSDPGGNTTGTDNGGNGSILFTPTPSSGGLLPTTPSN</sequence>
<dbReference type="SUPFAM" id="SSF56601">
    <property type="entry name" value="beta-lactamase/transpeptidase-like"/>
    <property type="match status" value="1"/>
</dbReference>
<evidence type="ECO:0000256" key="11">
    <source>
        <dbReference type="ARBA" id="ARBA00022984"/>
    </source>
</evidence>
<dbReference type="SUPFAM" id="SSF49265">
    <property type="entry name" value="Fibronectin type III"/>
    <property type="match status" value="1"/>
</dbReference>
<dbReference type="GO" id="GO:0006508">
    <property type="term" value="P:proteolysis"/>
    <property type="evidence" value="ECO:0007669"/>
    <property type="project" value="UniProtKB-KW"/>
</dbReference>
<dbReference type="Gene3D" id="3.40.710.10">
    <property type="entry name" value="DD-peptidase/beta-lactamase superfamily"/>
    <property type="match status" value="1"/>
</dbReference>
<keyword evidence="4" id="KW-0121">Carboxypeptidase</keyword>
<evidence type="ECO:0000259" key="19">
    <source>
        <dbReference type="PROSITE" id="PS50853"/>
    </source>
</evidence>
<feature type="compositionally biased region" description="Polar residues" evidence="18">
    <location>
        <begin position="810"/>
        <end position="828"/>
    </location>
</feature>
<dbReference type="Proteomes" id="UP000593802">
    <property type="component" value="Chromosome"/>
</dbReference>
<dbReference type="GO" id="GO:0009002">
    <property type="term" value="F:serine-type D-Ala-D-Ala carboxypeptidase activity"/>
    <property type="evidence" value="ECO:0007669"/>
    <property type="project" value="UniProtKB-EC"/>
</dbReference>
<dbReference type="InterPro" id="IPR012338">
    <property type="entry name" value="Beta-lactam/transpept-like"/>
</dbReference>
<evidence type="ECO:0000256" key="17">
    <source>
        <dbReference type="ARBA" id="ARBA00049902"/>
    </source>
</evidence>
<dbReference type="InterPro" id="IPR058692">
    <property type="entry name" value="Fn3_SaeA_2nd"/>
</dbReference>
<comment type="similarity">
    <text evidence="2">In the N-terminal section; belongs to the glycosyltransferase 51 family.</text>
</comment>
<evidence type="ECO:0000256" key="10">
    <source>
        <dbReference type="ARBA" id="ARBA00022960"/>
    </source>
</evidence>
<feature type="compositionally biased region" description="Low complexity" evidence="18">
    <location>
        <begin position="791"/>
        <end position="802"/>
    </location>
</feature>
<evidence type="ECO:0000256" key="13">
    <source>
        <dbReference type="ARBA" id="ARBA00023136"/>
    </source>
</evidence>
<gene>
    <name evidence="20" type="ORF">skT53_03260</name>
</gene>
<evidence type="ECO:0000256" key="16">
    <source>
        <dbReference type="ARBA" id="ARBA00034000"/>
    </source>
</evidence>
<evidence type="ECO:0000256" key="3">
    <source>
        <dbReference type="ARBA" id="ARBA00022475"/>
    </source>
</evidence>
<feature type="region of interest" description="Disordered" evidence="18">
    <location>
        <begin position="720"/>
        <end position="828"/>
    </location>
</feature>
<keyword evidence="5" id="KW-0645">Protease</keyword>
<dbReference type="GO" id="GO:0071555">
    <property type="term" value="P:cell wall organization"/>
    <property type="evidence" value="ECO:0007669"/>
    <property type="project" value="UniProtKB-KW"/>
</dbReference>
<feature type="region of interest" description="Disordered" evidence="18">
    <location>
        <begin position="385"/>
        <end position="405"/>
    </location>
</feature>
<evidence type="ECO:0000256" key="15">
    <source>
        <dbReference type="ARBA" id="ARBA00023316"/>
    </source>
</evidence>
<dbReference type="NCBIfam" id="TIGR02074">
    <property type="entry name" value="PBP_1a_fam"/>
    <property type="match status" value="1"/>
</dbReference>
<evidence type="ECO:0000256" key="2">
    <source>
        <dbReference type="ARBA" id="ARBA00007739"/>
    </source>
</evidence>
<keyword evidence="9" id="KW-0378">Hydrolase</keyword>
<dbReference type="FunFam" id="1.10.3810.10:FF:000001">
    <property type="entry name" value="Penicillin-binding protein 1A"/>
    <property type="match status" value="1"/>
</dbReference>
<dbReference type="RefSeq" id="WP_200759477.1">
    <property type="nucleotide sequence ID" value="NZ_AP023366.1"/>
</dbReference>
<keyword evidence="8" id="KW-0812">Transmembrane</keyword>
<evidence type="ECO:0000256" key="5">
    <source>
        <dbReference type="ARBA" id="ARBA00022670"/>
    </source>
</evidence>
<proteinExistence type="inferred from homology"/>
<dbReference type="PROSITE" id="PS51257">
    <property type="entry name" value="PROKAR_LIPOPROTEIN"/>
    <property type="match status" value="1"/>
</dbReference>
<keyword evidence="12" id="KW-1133">Transmembrane helix</keyword>
<keyword evidence="7" id="KW-0808">Transferase</keyword>
<dbReference type="GO" id="GO:0008658">
    <property type="term" value="F:penicillin binding"/>
    <property type="evidence" value="ECO:0007669"/>
    <property type="project" value="InterPro"/>
</dbReference>
<keyword evidence="13" id="KW-0472">Membrane</keyword>
<dbReference type="InterPro" id="IPR036116">
    <property type="entry name" value="FN3_sf"/>
</dbReference>
<comment type="similarity">
    <text evidence="1">In the C-terminal section; belongs to the transpeptidase family.</text>
</comment>
<dbReference type="Pfam" id="PF00905">
    <property type="entry name" value="Transpeptidase"/>
    <property type="match status" value="1"/>
</dbReference>
<dbReference type="InterPro" id="IPR036950">
    <property type="entry name" value="PBP_transglycosylase"/>
</dbReference>
<dbReference type="GO" id="GO:0008360">
    <property type="term" value="P:regulation of cell shape"/>
    <property type="evidence" value="ECO:0007669"/>
    <property type="project" value="UniProtKB-KW"/>
</dbReference>
<dbReference type="SUPFAM" id="SSF53955">
    <property type="entry name" value="Lysozyme-like"/>
    <property type="match status" value="1"/>
</dbReference>
<dbReference type="KEGG" id="eff:skT53_03260"/>
<keyword evidence="21" id="KW-1185">Reference proteome</keyword>
<keyword evidence="3" id="KW-1003">Cell membrane</keyword>
<dbReference type="Pfam" id="PF00912">
    <property type="entry name" value="Transgly"/>
    <property type="match status" value="1"/>
</dbReference>
<reference evidence="20 21" key="1">
    <citation type="submission" date="2020-08" db="EMBL/GenBank/DDBJ databases">
        <title>Complete Genome Sequence of Effusibacillus dendaii Strain skT53, Isolated from Farmland soil.</title>
        <authorList>
            <person name="Konishi T."/>
            <person name="Kawasaki H."/>
        </authorList>
    </citation>
    <scope>NUCLEOTIDE SEQUENCE [LARGE SCALE GENOMIC DNA]</scope>
    <source>
        <strain evidence="21">skT53</strain>
    </source>
</reference>
<dbReference type="InterPro" id="IPR013783">
    <property type="entry name" value="Ig-like_fold"/>
</dbReference>
<dbReference type="GO" id="GO:0030288">
    <property type="term" value="C:outer membrane-bounded periplasmic space"/>
    <property type="evidence" value="ECO:0007669"/>
    <property type="project" value="TreeGrafter"/>
</dbReference>
<dbReference type="PANTHER" id="PTHR32282">
    <property type="entry name" value="BINDING PROTEIN TRANSPEPTIDASE, PUTATIVE-RELATED"/>
    <property type="match status" value="1"/>
</dbReference>
<organism evidence="20 21">
    <name type="scientific">Effusibacillus dendaii</name>
    <dbReference type="NCBI Taxonomy" id="2743772"/>
    <lineage>
        <taxon>Bacteria</taxon>
        <taxon>Bacillati</taxon>
        <taxon>Bacillota</taxon>
        <taxon>Bacilli</taxon>
        <taxon>Bacillales</taxon>
        <taxon>Alicyclobacillaceae</taxon>
        <taxon>Effusibacillus</taxon>
    </lineage>
</organism>
<evidence type="ECO:0000256" key="1">
    <source>
        <dbReference type="ARBA" id="ARBA00007090"/>
    </source>
</evidence>
<dbReference type="GO" id="GO:0009252">
    <property type="term" value="P:peptidoglycan biosynthetic process"/>
    <property type="evidence" value="ECO:0007669"/>
    <property type="project" value="UniProtKB-KW"/>
</dbReference>
<accession>A0A7I8DBN5</accession>
<keyword evidence="6" id="KW-0328">Glycosyltransferase</keyword>
<dbReference type="InterPro" id="IPR003961">
    <property type="entry name" value="FN3_dom"/>
</dbReference>
<keyword evidence="15" id="KW-0961">Cell wall biogenesis/degradation</keyword>
<dbReference type="EMBL" id="AP023366">
    <property type="protein sequence ID" value="BCJ85341.1"/>
    <property type="molecule type" value="Genomic_DNA"/>
</dbReference>
<dbReference type="CDD" id="cd00063">
    <property type="entry name" value="FN3"/>
    <property type="match status" value="1"/>
</dbReference>
<comment type="catalytic activity">
    <reaction evidence="16">
        <text>Preferential cleavage: (Ac)2-L-Lys-D-Ala-|-D-Ala. Also transpeptidation of peptidyl-alanyl moieties that are N-acyl substituents of D-alanine.</text>
        <dbReference type="EC" id="3.4.16.4"/>
    </reaction>
</comment>
<dbReference type="PANTHER" id="PTHR32282:SF32">
    <property type="entry name" value="PENICILLIN-BINDING PROTEIN 2A"/>
    <property type="match status" value="1"/>
</dbReference>
<dbReference type="Pfam" id="PF25833">
    <property type="entry name" value="Fn3_SaeA_3rd"/>
    <property type="match status" value="1"/>
</dbReference>
<feature type="domain" description="Fibronectin type-III" evidence="19">
    <location>
        <begin position="630"/>
        <end position="726"/>
    </location>
</feature>
<protein>
    <recommendedName>
        <fullName evidence="19">Fibronectin type-III domain-containing protein</fullName>
    </recommendedName>
</protein>
<evidence type="ECO:0000256" key="8">
    <source>
        <dbReference type="ARBA" id="ARBA00022692"/>
    </source>
</evidence>